<evidence type="ECO:0000313" key="2">
    <source>
        <dbReference type="EMBL" id="KAL0424546.1"/>
    </source>
</evidence>
<reference evidence="2" key="1">
    <citation type="submission" date="2020-06" db="EMBL/GenBank/DDBJ databases">
        <authorList>
            <person name="Li T."/>
            <person name="Hu X."/>
            <person name="Zhang T."/>
            <person name="Song X."/>
            <person name="Zhang H."/>
            <person name="Dai N."/>
            <person name="Sheng W."/>
            <person name="Hou X."/>
            <person name="Wei L."/>
        </authorList>
    </citation>
    <scope>NUCLEOTIDE SEQUENCE</scope>
    <source>
        <strain evidence="2">G02</strain>
        <tissue evidence="2">Leaf</tissue>
    </source>
</reference>
<dbReference type="GO" id="GO:0003676">
    <property type="term" value="F:nucleic acid binding"/>
    <property type="evidence" value="ECO:0007669"/>
    <property type="project" value="InterPro"/>
</dbReference>
<proteinExistence type="predicted"/>
<dbReference type="CDD" id="cd06222">
    <property type="entry name" value="RNase_H_like"/>
    <property type="match status" value="1"/>
</dbReference>
<dbReference type="PANTHER" id="PTHR47074">
    <property type="entry name" value="BNAC02G40300D PROTEIN"/>
    <property type="match status" value="1"/>
</dbReference>
<dbReference type="InterPro" id="IPR052929">
    <property type="entry name" value="RNase_H-like_EbsB-rel"/>
</dbReference>
<dbReference type="GO" id="GO:0004523">
    <property type="term" value="F:RNA-DNA hybrid ribonuclease activity"/>
    <property type="evidence" value="ECO:0007669"/>
    <property type="project" value="InterPro"/>
</dbReference>
<dbReference type="InterPro" id="IPR002156">
    <property type="entry name" value="RNaseH_domain"/>
</dbReference>
<accession>A0AAW2V8L2</accession>
<evidence type="ECO:0000259" key="1">
    <source>
        <dbReference type="Pfam" id="PF13456"/>
    </source>
</evidence>
<dbReference type="InterPro" id="IPR012337">
    <property type="entry name" value="RNaseH-like_sf"/>
</dbReference>
<comment type="caution">
    <text evidence="2">The sequence shown here is derived from an EMBL/GenBank/DDBJ whole genome shotgun (WGS) entry which is preliminary data.</text>
</comment>
<name>A0AAW2V8L2_SESRA</name>
<dbReference type="PANTHER" id="PTHR47074:SF11">
    <property type="entry name" value="REVERSE TRANSCRIPTASE-LIKE PROTEIN"/>
    <property type="match status" value="1"/>
</dbReference>
<dbReference type="InterPro" id="IPR036397">
    <property type="entry name" value="RNaseH_sf"/>
</dbReference>
<protein>
    <recommendedName>
        <fullName evidence="1">RNase H type-1 domain-containing protein</fullName>
    </recommendedName>
</protein>
<dbReference type="AlphaFoldDB" id="A0AAW2V8L2"/>
<dbReference type="InterPro" id="IPR044730">
    <property type="entry name" value="RNase_H-like_dom_plant"/>
</dbReference>
<organism evidence="2">
    <name type="scientific">Sesamum radiatum</name>
    <name type="common">Black benniseed</name>
    <dbReference type="NCBI Taxonomy" id="300843"/>
    <lineage>
        <taxon>Eukaryota</taxon>
        <taxon>Viridiplantae</taxon>
        <taxon>Streptophyta</taxon>
        <taxon>Embryophyta</taxon>
        <taxon>Tracheophyta</taxon>
        <taxon>Spermatophyta</taxon>
        <taxon>Magnoliopsida</taxon>
        <taxon>eudicotyledons</taxon>
        <taxon>Gunneridae</taxon>
        <taxon>Pentapetalae</taxon>
        <taxon>asterids</taxon>
        <taxon>lamiids</taxon>
        <taxon>Lamiales</taxon>
        <taxon>Pedaliaceae</taxon>
        <taxon>Sesamum</taxon>
    </lineage>
</organism>
<dbReference type="EMBL" id="JACGWJ010000004">
    <property type="protein sequence ID" value="KAL0424546.1"/>
    <property type="molecule type" value="Genomic_DNA"/>
</dbReference>
<reference evidence="2" key="2">
    <citation type="journal article" date="2024" name="Plant">
        <title>Genomic evolution and insights into agronomic trait innovations of Sesamum species.</title>
        <authorList>
            <person name="Miao H."/>
            <person name="Wang L."/>
            <person name="Qu L."/>
            <person name="Liu H."/>
            <person name="Sun Y."/>
            <person name="Le M."/>
            <person name="Wang Q."/>
            <person name="Wei S."/>
            <person name="Zheng Y."/>
            <person name="Lin W."/>
            <person name="Duan Y."/>
            <person name="Cao H."/>
            <person name="Xiong S."/>
            <person name="Wang X."/>
            <person name="Wei L."/>
            <person name="Li C."/>
            <person name="Ma Q."/>
            <person name="Ju M."/>
            <person name="Zhao R."/>
            <person name="Li G."/>
            <person name="Mu C."/>
            <person name="Tian Q."/>
            <person name="Mei H."/>
            <person name="Zhang T."/>
            <person name="Gao T."/>
            <person name="Zhang H."/>
        </authorList>
    </citation>
    <scope>NUCLEOTIDE SEQUENCE</scope>
    <source>
        <strain evidence="2">G02</strain>
    </source>
</reference>
<feature type="domain" description="RNase H type-1" evidence="1">
    <location>
        <begin position="49"/>
        <end position="169"/>
    </location>
</feature>
<dbReference type="SUPFAM" id="SSF53098">
    <property type="entry name" value="Ribonuclease H-like"/>
    <property type="match status" value="1"/>
</dbReference>
<gene>
    <name evidence="2" type="ORF">Sradi_0989400</name>
</gene>
<sequence>MECITLSPEDLFKFSSNYLLTFHHVHASPARLARSPAGLRPVEGRIKLNFDGAVFAGSQEIRMGIVARDFSSHYVGWKSVRQQRREEPELLEAFAAREAILLAHRFKWRKIILEGDCSNVILKLSSPQLDWSAAGTVFRDIKTLFFYFDSCEFSLIGRFGNNIAHFLAKPGSVIISFGLFDSFAATSHR</sequence>
<dbReference type="Gene3D" id="3.30.420.10">
    <property type="entry name" value="Ribonuclease H-like superfamily/Ribonuclease H"/>
    <property type="match status" value="1"/>
</dbReference>
<dbReference type="Pfam" id="PF13456">
    <property type="entry name" value="RVT_3"/>
    <property type="match status" value="1"/>
</dbReference>